<evidence type="ECO:0000256" key="6">
    <source>
        <dbReference type="ARBA" id="ARBA00022692"/>
    </source>
</evidence>
<evidence type="ECO:0000256" key="3">
    <source>
        <dbReference type="ARBA" id="ARBA00012374"/>
    </source>
</evidence>
<dbReference type="GO" id="GO:0050380">
    <property type="term" value="F:undecaprenyl-diphosphatase activity"/>
    <property type="evidence" value="ECO:0007669"/>
    <property type="project" value="UniProtKB-UniRule"/>
</dbReference>
<evidence type="ECO:0000256" key="8">
    <source>
        <dbReference type="ARBA" id="ARBA00022989"/>
    </source>
</evidence>
<dbReference type="GeneID" id="92353160"/>
<feature type="transmembrane region" description="Helical" evidence="12">
    <location>
        <begin position="108"/>
        <end position="127"/>
    </location>
</feature>
<dbReference type="RefSeq" id="WP_369610521.1">
    <property type="nucleotide sequence ID" value="NZ_AP031322.1"/>
</dbReference>
<feature type="transmembrane region" description="Helical" evidence="12">
    <location>
        <begin position="143"/>
        <end position="163"/>
    </location>
</feature>
<dbReference type="KEGG" id="sjv:SJAV_02300"/>
<keyword evidence="9 12" id="KW-0472">Membrane</keyword>
<feature type="transmembrane region" description="Helical" evidence="12">
    <location>
        <begin position="207"/>
        <end position="232"/>
    </location>
</feature>
<comment type="catalytic activity">
    <reaction evidence="11 12">
        <text>di-trans,octa-cis-undecaprenyl diphosphate + H2O = di-trans,octa-cis-undecaprenyl phosphate + phosphate + H(+)</text>
        <dbReference type="Rhea" id="RHEA:28094"/>
        <dbReference type="ChEBI" id="CHEBI:15377"/>
        <dbReference type="ChEBI" id="CHEBI:15378"/>
        <dbReference type="ChEBI" id="CHEBI:43474"/>
        <dbReference type="ChEBI" id="CHEBI:58405"/>
        <dbReference type="ChEBI" id="CHEBI:60392"/>
        <dbReference type="EC" id="3.6.1.27"/>
    </reaction>
</comment>
<dbReference type="NCBIfam" id="NF001398">
    <property type="entry name" value="PRK00281.3-5"/>
    <property type="match status" value="1"/>
</dbReference>
<feature type="transmembrane region" description="Helical" evidence="12">
    <location>
        <begin position="244"/>
        <end position="264"/>
    </location>
</feature>
<dbReference type="PANTHER" id="PTHR30622">
    <property type="entry name" value="UNDECAPRENYL-DIPHOSPHATASE"/>
    <property type="match status" value="1"/>
</dbReference>
<accession>A0AAT9GN86</accession>
<sequence length="265" mass="28945">MDLLMKLIIIGIVQGISEWLPISSKTQVLLTSHFLLGLDVAIAYSFGLFMEMGSIGSAVIYFRKDIANVFKDRKLLFYLVIVTIITGIVGVPLYIVSDKLLQNAYNPAIPMIFLGIALIFDGIYIRFSRIKIREFRDLRTKDLILLGIAQGLAALPGVSRSGMTVSTMLFLGVKPEDAFRYSYLAYIPAALGAVGTTILFSKSNISYVISLVGLTGIPIAVISALVIGLVTIDVLLRFAKKRNIYIIDFTLGGIAILISLLALFG</sequence>
<dbReference type="InterPro" id="IPR003824">
    <property type="entry name" value="UppP"/>
</dbReference>
<keyword evidence="7 12" id="KW-0378">Hydrolase</keyword>
<name>A0AAT9GN86_9CREN</name>
<dbReference type="EC" id="3.6.1.27" evidence="3 12"/>
<feature type="transmembrane region" description="Helical" evidence="12">
    <location>
        <begin position="75"/>
        <end position="96"/>
    </location>
</feature>
<evidence type="ECO:0000256" key="4">
    <source>
        <dbReference type="ARBA" id="ARBA00021581"/>
    </source>
</evidence>
<proteinExistence type="inferred from homology"/>
<feature type="transmembrane region" description="Helical" evidence="12">
    <location>
        <begin position="41"/>
        <end position="63"/>
    </location>
</feature>
<evidence type="ECO:0000256" key="5">
    <source>
        <dbReference type="ARBA" id="ARBA00022475"/>
    </source>
</evidence>
<comment type="subcellular location">
    <subcellularLocation>
        <location evidence="1 12">Cell membrane</location>
        <topology evidence="1 12">Multi-pass membrane protein</topology>
    </subcellularLocation>
</comment>
<evidence type="ECO:0000256" key="10">
    <source>
        <dbReference type="ARBA" id="ARBA00032707"/>
    </source>
</evidence>
<dbReference type="HAMAP" id="MF_01006">
    <property type="entry name" value="Undec_diphosphatase"/>
    <property type="match status" value="1"/>
</dbReference>
<dbReference type="GO" id="GO:0005886">
    <property type="term" value="C:plasma membrane"/>
    <property type="evidence" value="ECO:0007669"/>
    <property type="project" value="UniProtKB-SubCell"/>
</dbReference>
<comment type="function">
    <text evidence="12">Catalyzes the dephosphorylation of undecaprenyl diphosphate (UPP).</text>
</comment>
<reference evidence="13" key="1">
    <citation type="submission" date="2024-03" db="EMBL/GenBank/DDBJ databases">
        <title>Complete genome sequence of Sulfurisphaera javensis strain KD-1.</title>
        <authorList>
            <person name="Sakai H."/>
            <person name="Nur N."/>
            <person name="Suwanto A."/>
            <person name="Kurosawa N."/>
        </authorList>
    </citation>
    <scope>NUCLEOTIDE SEQUENCE</scope>
    <source>
        <strain evidence="13">KD-1</strain>
    </source>
</reference>
<evidence type="ECO:0000256" key="9">
    <source>
        <dbReference type="ARBA" id="ARBA00023136"/>
    </source>
</evidence>
<comment type="similarity">
    <text evidence="2 12">Belongs to the UppP family.</text>
</comment>
<evidence type="ECO:0000256" key="12">
    <source>
        <dbReference type="HAMAP-Rule" id="MF_01006"/>
    </source>
</evidence>
<dbReference type="AlphaFoldDB" id="A0AAT9GN86"/>
<dbReference type="EMBL" id="AP031322">
    <property type="protein sequence ID" value="BFH72286.1"/>
    <property type="molecule type" value="Genomic_DNA"/>
</dbReference>
<keyword evidence="6 12" id="KW-0812">Transmembrane</keyword>
<evidence type="ECO:0000256" key="7">
    <source>
        <dbReference type="ARBA" id="ARBA00022801"/>
    </source>
</evidence>
<keyword evidence="8 12" id="KW-1133">Transmembrane helix</keyword>
<dbReference type="PANTHER" id="PTHR30622:SF2">
    <property type="entry name" value="UNDECAPRENYL-DIPHOSPHATASE"/>
    <property type="match status" value="1"/>
</dbReference>
<protein>
    <recommendedName>
        <fullName evidence="4 12">Undecaprenyl-diphosphatase</fullName>
        <ecNumber evidence="3 12">3.6.1.27</ecNumber>
    </recommendedName>
    <alternativeName>
        <fullName evidence="10 12">Undecaprenyl pyrophosphate phosphatase</fullName>
    </alternativeName>
</protein>
<dbReference type="Pfam" id="PF02673">
    <property type="entry name" value="BacA"/>
    <property type="match status" value="1"/>
</dbReference>
<organism evidence="13">
    <name type="scientific">Sulfurisphaera javensis</name>
    <dbReference type="NCBI Taxonomy" id="2049879"/>
    <lineage>
        <taxon>Archaea</taxon>
        <taxon>Thermoproteota</taxon>
        <taxon>Thermoprotei</taxon>
        <taxon>Sulfolobales</taxon>
        <taxon>Sulfolobaceae</taxon>
        <taxon>Sulfurisphaera</taxon>
    </lineage>
</organism>
<evidence type="ECO:0000256" key="11">
    <source>
        <dbReference type="ARBA" id="ARBA00047594"/>
    </source>
</evidence>
<gene>
    <name evidence="12" type="primary">uppP</name>
    <name evidence="13" type="ORF">SJAV_02300</name>
</gene>
<feature type="transmembrane region" description="Helical" evidence="12">
    <location>
        <begin position="183"/>
        <end position="200"/>
    </location>
</feature>
<evidence type="ECO:0000256" key="2">
    <source>
        <dbReference type="ARBA" id="ARBA00010621"/>
    </source>
</evidence>
<evidence type="ECO:0000313" key="13">
    <source>
        <dbReference type="EMBL" id="BFH72286.1"/>
    </source>
</evidence>
<evidence type="ECO:0000256" key="1">
    <source>
        <dbReference type="ARBA" id="ARBA00004651"/>
    </source>
</evidence>
<keyword evidence="5 12" id="KW-1003">Cell membrane</keyword>